<dbReference type="Proteomes" id="UP001470586">
    <property type="component" value="Chromosome"/>
</dbReference>
<keyword evidence="3" id="KW-1185">Reference proteome</keyword>
<gene>
    <name evidence="2" type="ORF">M33023_00850</name>
</gene>
<keyword evidence="1" id="KW-1133">Transmembrane helix</keyword>
<protein>
    <submittedName>
        <fullName evidence="2">Uncharacterized protein</fullName>
    </submittedName>
</protein>
<feature type="transmembrane region" description="Helical" evidence="1">
    <location>
        <begin position="23"/>
        <end position="43"/>
    </location>
</feature>
<evidence type="ECO:0000313" key="2">
    <source>
        <dbReference type="EMBL" id="WZN38289.1"/>
    </source>
</evidence>
<keyword evidence="1" id="KW-0812">Transmembrane</keyword>
<dbReference type="EMBL" id="CP128397">
    <property type="protein sequence ID" value="WZN38289.1"/>
    <property type="molecule type" value="Genomic_DNA"/>
</dbReference>
<sequence length="48" mass="5663">MPQTNNKVADLNDLKSQTHIKTFTYILFILLLAIFIITIYFYITKIIN</sequence>
<proteinExistence type="predicted"/>
<reference evidence="2" key="1">
    <citation type="submission" date="2023-06" db="EMBL/GenBank/DDBJ databases">
        <title>Complete Genome of Candidatus Phytoplasma asteris M33.</title>
        <authorList>
            <person name="Toth R."/>
            <person name="Ilic A.-M."/>
            <person name="Huettel B."/>
            <person name="Duduk B."/>
            <person name="Kube M."/>
        </authorList>
    </citation>
    <scope>NUCLEOTIDE SEQUENCE [LARGE SCALE GENOMIC DNA]</scope>
    <source>
        <strain evidence="2">M33</strain>
    </source>
</reference>
<name>A0ABZ2YEF9_9MOLU</name>
<evidence type="ECO:0000313" key="3">
    <source>
        <dbReference type="Proteomes" id="UP001470586"/>
    </source>
</evidence>
<evidence type="ECO:0000256" key="1">
    <source>
        <dbReference type="SAM" id="Phobius"/>
    </source>
</evidence>
<organism evidence="2 3">
    <name type="scientific">Candidatus Phytoplasma asteris</name>
    <dbReference type="NCBI Taxonomy" id="85620"/>
    <lineage>
        <taxon>Bacteria</taxon>
        <taxon>Bacillati</taxon>
        <taxon>Mycoplasmatota</taxon>
        <taxon>Mollicutes</taxon>
        <taxon>Acholeplasmatales</taxon>
        <taxon>Acholeplasmataceae</taxon>
        <taxon>Candidatus Phytoplasma</taxon>
        <taxon>16SrI (Aster yellows group)</taxon>
    </lineage>
</organism>
<keyword evidence="1" id="KW-0472">Membrane</keyword>
<accession>A0ABZ2YEF9</accession>